<reference evidence="1" key="1">
    <citation type="submission" date="2020-11" db="EMBL/GenBank/DDBJ databases">
        <authorList>
            <consortium name="DOE Joint Genome Institute"/>
            <person name="Ahrendt S."/>
            <person name="Riley R."/>
            <person name="Andreopoulos W."/>
            <person name="Labutti K."/>
            <person name="Pangilinan J."/>
            <person name="Ruiz-Duenas F.J."/>
            <person name="Barrasa J.M."/>
            <person name="Sanchez-Garcia M."/>
            <person name="Camarero S."/>
            <person name="Miyauchi S."/>
            <person name="Serrano A."/>
            <person name="Linde D."/>
            <person name="Babiker R."/>
            <person name="Drula E."/>
            <person name="Ayuso-Fernandez I."/>
            <person name="Pacheco R."/>
            <person name="Padilla G."/>
            <person name="Ferreira P."/>
            <person name="Barriuso J."/>
            <person name="Kellner H."/>
            <person name="Castanera R."/>
            <person name="Alfaro M."/>
            <person name="Ramirez L."/>
            <person name="Pisabarro A.G."/>
            <person name="Kuo A."/>
            <person name="Tritt A."/>
            <person name="Lipzen A."/>
            <person name="He G."/>
            <person name="Yan M."/>
            <person name="Ng V."/>
            <person name="Cullen D."/>
            <person name="Martin F."/>
            <person name="Rosso M.-N."/>
            <person name="Henrissat B."/>
            <person name="Hibbett D."/>
            <person name="Martinez A.T."/>
            <person name="Grigoriev I.V."/>
        </authorList>
    </citation>
    <scope>NUCLEOTIDE SEQUENCE</scope>
    <source>
        <strain evidence="1">ATCC 90797</strain>
    </source>
</reference>
<gene>
    <name evidence="1" type="ORF">BDN71DRAFT_1457848</name>
</gene>
<comment type="caution">
    <text evidence="1">The sequence shown here is derived from an EMBL/GenBank/DDBJ whole genome shotgun (WGS) entry which is preliminary data.</text>
</comment>
<organism evidence="1 2">
    <name type="scientific">Pleurotus eryngii</name>
    <name type="common">Boletus of the steppes</name>
    <dbReference type="NCBI Taxonomy" id="5323"/>
    <lineage>
        <taxon>Eukaryota</taxon>
        <taxon>Fungi</taxon>
        <taxon>Dikarya</taxon>
        <taxon>Basidiomycota</taxon>
        <taxon>Agaricomycotina</taxon>
        <taxon>Agaricomycetes</taxon>
        <taxon>Agaricomycetidae</taxon>
        <taxon>Agaricales</taxon>
        <taxon>Pleurotineae</taxon>
        <taxon>Pleurotaceae</taxon>
        <taxon>Pleurotus</taxon>
    </lineage>
</organism>
<dbReference type="EMBL" id="MU154738">
    <property type="protein sequence ID" value="KAF9487990.1"/>
    <property type="molecule type" value="Genomic_DNA"/>
</dbReference>
<proteinExistence type="predicted"/>
<evidence type="ECO:0000313" key="2">
    <source>
        <dbReference type="Proteomes" id="UP000807025"/>
    </source>
</evidence>
<dbReference type="AlphaFoldDB" id="A0A9P6D9S8"/>
<feature type="non-terminal residue" evidence="1">
    <location>
        <position position="75"/>
    </location>
</feature>
<evidence type="ECO:0000313" key="1">
    <source>
        <dbReference type="EMBL" id="KAF9487990.1"/>
    </source>
</evidence>
<name>A0A9P6D9S8_PLEER</name>
<accession>A0A9P6D9S8</accession>
<sequence>MPKRPGGSSALIRKIVDIGIGSDSAYLAFSENHFGILITRLSGERRGSQVKVCLRTRCRTVGGYVVNGSLYQFSS</sequence>
<keyword evidence="2" id="KW-1185">Reference proteome</keyword>
<dbReference type="Proteomes" id="UP000807025">
    <property type="component" value="Unassembled WGS sequence"/>
</dbReference>
<protein>
    <submittedName>
        <fullName evidence="1">Uncharacterized protein</fullName>
    </submittedName>
</protein>